<evidence type="ECO:0000313" key="9">
    <source>
        <dbReference type="EMBL" id="RKO97197.1"/>
    </source>
</evidence>
<gene>
    <name evidence="9" type="ORF">CAUPRSCDRAFT_6867</name>
    <name evidence="10" type="ORF">CXG81DRAFT_12787</name>
</gene>
<proteinExistence type="inferred from homology"/>
<dbReference type="EMBL" id="ML009369">
    <property type="protein sequence ID" value="RKO97197.1"/>
    <property type="molecule type" value="Genomic_DNA"/>
</dbReference>
<keyword evidence="4 8" id="KW-0653">Protein transport</keyword>
<feature type="transmembrane region" description="Helical" evidence="8">
    <location>
        <begin position="30"/>
        <end position="56"/>
    </location>
</feature>
<evidence type="ECO:0000313" key="12">
    <source>
        <dbReference type="Proteomes" id="UP000274922"/>
    </source>
</evidence>
<feature type="transmembrane region" description="Helical" evidence="8">
    <location>
        <begin position="63"/>
        <end position="84"/>
    </location>
</feature>
<evidence type="ECO:0000256" key="5">
    <source>
        <dbReference type="ARBA" id="ARBA00022989"/>
    </source>
</evidence>
<evidence type="ECO:0000256" key="6">
    <source>
        <dbReference type="ARBA" id="ARBA00023136"/>
    </source>
</evidence>
<accession>A0A4P9X6L5</accession>
<reference evidence="10" key="2">
    <citation type="submission" date="2018-04" db="EMBL/GenBank/DDBJ databases">
        <title>Leveraging single-cell genomics to expand the Fungal Tree of Life.</title>
        <authorList>
            <consortium name="DOE Joint Genome Institute"/>
            <person name="Ahrendt S.R."/>
            <person name="Quandt C.A."/>
            <person name="Ciobanu D."/>
            <person name="Clum A."/>
            <person name="Salamov A."/>
            <person name="Andreopoulos B."/>
            <person name="Cheng J.-F."/>
            <person name="Woyke T."/>
            <person name="Pelin A."/>
            <person name="Henrissat B."/>
            <person name="Benny G.L."/>
            <person name="Smith M.E."/>
            <person name="James T.Y."/>
            <person name="Grigoriev I.V."/>
        </authorList>
    </citation>
    <scope>NUCLEOTIDE SEQUENCE</scope>
    <source>
        <strain evidence="10">ATCC 52028</strain>
    </source>
</reference>
<evidence type="ECO:0000256" key="4">
    <source>
        <dbReference type="ARBA" id="ARBA00022927"/>
    </source>
</evidence>
<dbReference type="InterPro" id="IPR007305">
    <property type="entry name" value="Vesicle_transpt_Got1/SFT2"/>
</dbReference>
<dbReference type="Pfam" id="PF04178">
    <property type="entry name" value="Got1"/>
    <property type="match status" value="1"/>
</dbReference>
<dbReference type="AlphaFoldDB" id="A0A4P9X6L5"/>
<dbReference type="OrthoDB" id="660759at2759"/>
<comment type="subcellular location">
    <subcellularLocation>
        <location evidence="8">Golgi apparatus membrane</location>
        <topology evidence="8">Multi-pass membrane protein</topology>
    </subcellularLocation>
    <subcellularLocation>
        <location evidence="1">Membrane</location>
        <topology evidence="1">Multi-pass membrane protein</topology>
    </subcellularLocation>
</comment>
<keyword evidence="8" id="KW-0333">Golgi apparatus</keyword>
<dbReference type="PANTHER" id="PTHR23137:SF36">
    <property type="entry name" value="VESICLE TRANSPORT PROTEIN SFT2C"/>
    <property type="match status" value="1"/>
</dbReference>
<dbReference type="GO" id="GO:0000139">
    <property type="term" value="C:Golgi membrane"/>
    <property type="evidence" value="ECO:0007669"/>
    <property type="project" value="UniProtKB-SubCell"/>
</dbReference>
<dbReference type="GO" id="GO:0015031">
    <property type="term" value="P:protein transport"/>
    <property type="evidence" value="ECO:0007669"/>
    <property type="project" value="UniProtKB-KW"/>
</dbReference>
<dbReference type="InterPro" id="IPR011691">
    <property type="entry name" value="Vesicle_transpt_SFT2"/>
</dbReference>
<keyword evidence="3 8" id="KW-0812">Transmembrane</keyword>
<dbReference type="GO" id="GO:0016192">
    <property type="term" value="P:vesicle-mediated transport"/>
    <property type="evidence" value="ECO:0007669"/>
    <property type="project" value="InterPro"/>
</dbReference>
<protein>
    <recommendedName>
        <fullName evidence="8">Protein transport protein SFT2</fullName>
    </recommendedName>
</protein>
<keyword evidence="6 8" id="KW-0472">Membrane</keyword>
<comment type="similarity">
    <text evidence="7 8">Belongs to the SFT2 family.</text>
</comment>
<evidence type="ECO:0000256" key="8">
    <source>
        <dbReference type="RuleBase" id="RU363111"/>
    </source>
</evidence>
<organism evidence="10 12">
    <name type="scientific">Caulochytrium protostelioides</name>
    <dbReference type="NCBI Taxonomy" id="1555241"/>
    <lineage>
        <taxon>Eukaryota</taxon>
        <taxon>Fungi</taxon>
        <taxon>Fungi incertae sedis</taxon>
        <taxon>Chytridiomycota</taxon>
        <taxon>Chytridiomycota incertae sedis</taxon>
        <taxon>Chytridiomycetes</taxon>
        <taxon>Caulochytriales</taxon>
        <taxon>Caulochytriaceae</taxon>
        <taxon>Caulochytrium</taxon>
    </lineage>
</organism>
<evidence type="ECO:0000256" key="7">
    <source>
        <dbReference type="ARBA" id="ARBA00025800"/>
    </source>
</evidence>
<evidence type="ECO:0000256" key="3">
    <source>
        <dbReference type="ARBA" id="ARBA00022692"/>
    </source>
</evidence>
<evidence type="ECO:0000313" key="11">
    <source>
        <dbReference type="Proteomes" id="UP000268535"/>
    </source>
</evidence>
<comment type="function">
    <text evidence="8">Nonessential protein required for the fusion of transport vesicles derived from the endocytic pathway with the Golgi complex.</text>
</comment>
<evidence type="ECO:0000256" key="2">
    <source>
        <dbReference type="ARBA" id="ARBA00022448"/>
    </source>
</evidence>
<dbReference type="PANTHER" id="PTHR23137">
    <property type="entry name" value="VESICLE TRANSPORT PROTEIN-RELATED"/>
    <property type="match status" value="1"/>
</dbReference>
<dbReference type="Proteomes" id="UP000268535">
    <property type="component" value="Unassembled WGS sequence"/>
</dbReference>
<name>A0A4P9X6L5_9FUNG</name>
<keyword evidence="2 8" id="KW-0813">Transport</keyword>
<dbReference type="EMBL" id="ML014197">
    <property type="protein sequence ID" value="RKP00823.1"/>
    <property type="molecule type" value="Genomic_DNA"/>
</dbReference>
<evidence type="ECO:0000313" key="10">
    <source>
        <dbReference type="EMBL" id="RKP00823.1"/>
    </source>
</evidence>
<reference evidence="9" key="3">
    <citation type="submission" date="2018-08" db="EMBL/GenBank/DDBJ databases">
        <title>Leveraging single-cell genomics to expand the Fungal Tree of Life.</title>
        <authorList>
            <consortium name="DOE Joint Genome Institute"/>
            <person name="Ahrendt S.R."/>
            <person name="Quandt C.A."/>
            <person name="Ciobanu D."/>
            <person name="Clum A."/>
            <person name="Salamov A."/>
            <person name="Andreopoulos B."/>
            <person name="Cheng J.-F."/>
            <person name="Woyke T."/>
            <person name="Pelin A."/>
            <person name="Henrissat B."/>
            <person name="Reynolds N."/>
            <person name="Benny G.L."/>
            <person name="Smith M.E."/>
            <person name="James T.Y."/>
            <person name="Grigoriev I.V."/>
        </authorList>
    </citation>
    <scope>NUCLEOTIDE SEQUENCE</scope>
    <source>
        <strain evidence="9">ATCC 52028</strain>
    </source>
</reference>
<sequence>MRSRASGVLGTITGTAPGTGDVLGLSRVERLVACMVCLGLAAFCFFIAFTLLPFLVLNLRKFAMLYTMGSLLALLGIAVLHGLSAHLAHLCSAERLPFTLCYFGTMGLTLYLSFAHKPHLLIIFASIAQMLCLVWYFVSYLPGGVAGLSWMSRTVSRVALRL</sequence>
<reference evidence="11 12" key="1">
    <citation type="journal article" date="2018" name="Nat. Microbiol.">
        <title>Leveraging single-cell genomics to expand the fungal tree of life.</title>
        <authorList>
            <person name="Ahrendt S.R."/>
            <person name="Quandt C.A."/>
            <person name="Ciobanu D."/>
            <person name="Clum A."/>
            <person name="Salamov A."/>
            <person name="Andreopoulos B."/>
            <person name="Cheng J.F."/>
            <person name="Woyke T."/>
            <person name="Pelin A."/>
            <person name="Henrissat B."/>
            <person name="Reynolds N.K."/>
            <person name="Benny G.L."/>
            <person name="Smith M.E."/>
            <person name="James T.Y."/>
            <person name="Grigoriev I.V."/>
        </authorList>
    </citation>
    <scope>NUCLEOTIDE SEQUENCE [LARGE SCALE GENOMIC DNA]</scope>
    <source>
        <strain evidence="11 12">ATCC 52028</strain>
    </source>
</reference>
<feature type="transmembrane region" description="Helical" evidence="8">
    <location>
        <begin position="121"/>
        <end position="141"/>
    </location>
</feature>
<evidence type="ECO:0000256" key="1">
    <source>
        <dbReference type="ARBA" id="ARBA00004141"/>
    </source>
</evidence>
<feature type="transmembrane region" description="Helical" evidence="8">
    <location>
        <begin position="96"/>
        <end position="114"/>
    </location>
</feature>
<keyword evidence="12" id="KW-1185">Reference proteome</keyword>
<dbReference type="STRING" id="1555241.A0A4P9X6L5"/>
<keyword evidence="5 8" id="KW-1133">Transmembrane helix</keyword>
<dbReference type="Proteomes" id="UP000274922">
    <property type="component" value="Unassembled WGS sequence"/>
</dbReference>